<name>A0A396AEG9_9FIRM</name>
<protein>
    <submittedName>
        <fullName evidence="1">Uncharacterized protein</fullName>
    </submittedName>
</protein>
<dbReference type="Proteomes" id="UP000266391">
    <property type="component" value="Unassembled WGS sequence"/>
</dbReference>
<dbReference type="EMBL" id="QSIQ01000007">
    <property type="protein sequence ID" value="RHD04301.1"/>
    <property type="molecule type" value="Genomic_DNA"/>
</dbReference>
<reference evidence="1 2" key="1">
    <citation type="submission" date="2018-08" db="EMBL/GenBank/DDBJ databases">
        <title>A genome reference for cultivated species of the human gut microbiota.</title>
        <authorList>
            <person name="Zou Y."/>
            <person name="Xue W."/>
            <person name="Luo G."/>
        </authorList>
    </citation>
    <scope>NUCLEOTIDE SEQUENCE [LARGE SCALE GENOMIC DNA]</scope>
    <source>
        <strain evidence="1 2">AM32-8LB</strain>
    </source>
</reference>
<dbReference type="AlphaFoldDB" id="A0A396AEG9"/>
<gene>
    <name evidence="1" type="ORF">DW813_06365</name>
</gene>
<dbReference type="RefSeq" id="WP_118092652.1">
    <property type="nucleotide sequence ID" value="NZ_DBFJSD010000017.1"/>
</dbReference>
<proteinExistence type="predicted"/>
<sequence length="166" mass="19109">MKKWGIPFIAATIKNISYTQVFMFGCVIKIKKNGYTELEGTLVKGAESGCYFAAERLYNNFSSLKYALSKYPDDTESEKTVYQINGIQTPGMFNARTVIKIKRNPILPKSLAIEAQKTNGSCNEPDVIKQLKDDSNDKCYIQENIRRWKKRIEQQEIQELMESLYI</sequence>
<organism evidence="1 2">
    <name type="scientific">Roseburia inulinivorans</name>
    <dbReference type="NCBI Taxonomy" id="360807"/>
    <lineage>
        <taxon>Bacteria</taxon>
        <taxon>Bacillati</taxon>
        <taxon>Bacillota</taxon>
        <taxon>Clostridia</taxon>
        <taxon>Lachnospirales</taxon>
        <taxon>Lachnospiraceae</taxon>
        <taxon>Roseburia</taxon>
    </lineage>
</organism>
<evidence type="ECO:0000313" key="1">
    <source>
        <dbReference type="EMBL" id="RHD04301.1"/>
    </source>
</evidence>
<dbReference type="PROSITE" id="PS51257">
    <property type="entry name" value="PROKAR_LIPOPROTEIN"/>
    <property type="match status" value="1"/>
</dbReference>
<evidence type="ECO:0000313" key="2">
    <source>
        <dbReference type="Proteomes" id="UP000266391"/>
    </source>
</evidence>
<accession>A0A396AEG9</accession>
<comment type="caution">
    <text evidence="1">The sequence shown here is derived from an EMBL/GenBank/DDBJ whole genome shotgun (WGS) entry which is preliminary data.</text>
</comment>